<dbReference type="PANTHER" id="PTHR42695:SF5">
    <property type="entry name" value="GLUTAMINE AMIDOTRANSFERASE YLR126C-RELATED"/>
    <property type="match status" value="1"/>
</dbReference>
<reference evidence="2 3" key="1">
    <citation type="journal article" date="2011" name="J. Bacteriol.">
        <title>Complete genome sequence of the industrial strain Ketogulonicigenium vulgare WSH-001.</title>
        <authorList>
            <person name="Liu L."/>
            <person name="Li Y."/>
            <person name="Zhang J."/>
            <person name="Zhou Z."/>
            <person name="Liu J."/>
            <person name="Li X."/>
            <person name="Zhou J."/>
            <person name="Du G."/>
            <person name="Wang L."/>
            <person name="Chen J."/>
        </authorList>
    </citation>
    <scope>NUCLEOTIDE SEQUENCE [LARGE SCALE GENOMIC DNA]</scope>
    <source>
        <strain evidence="2 3">WSH-001</strain>
    </source>
</reference>
<evidence type="ECO:0000313" key="2">
    <source>
        <dbReference type="EMBL" id="AEM40131.1"/>
    </source>
</evidence>
<dbReference type="InterPro" id="IPR029062">
    <property type="entry name" value="Class_I_gatase-like"/>
</dbReference>
<proteinExistence type="predicted"/>
<keyword evidence="2" id="KW-0315">Glutamine amidotransferase</keyword>
<keyword evidence="3" id="KW-1185">Reference proteome</keyword>
<dbReference type="PATRIC" id="fig|759362.5.peg.305"/>
<gene>
    <name evidence="2" type="ordered locus">KVU_0292</name>
</gene>
<dbReference type="AlphaFoldDB" id="F9Y9E9"/>
<dbReference type="OrthoDB" id="7365442at2"/>
<dbReference type="RefSeq" id="WP_014537501.1">
    <property type="nucleotide sequence ID" value="NC_017384.1"/>
</dbReference>
<evidence type="ECO:0000259" key="1">
    <source>
        <dbReference type="Pfam" id="PF00117"/>
    </source>
</evidence>
<dbReference type="eggNOG" id="COG0518">
    <property type="taxonomic scope" value="Bacteria"/>
</dbReference>
<dbReference type="Pfam" id="PF00117">
    <property type="entry name" value="GATase"/>
    <property type="match status" value="1"/>
</dbReference>
<dbReference type="Proteomes" id="UP000000692">
    <property type="component" value="Chromosome"/>
</dbReference>
<dbReference type="PANTHER" id="PTHR42695">
    <property type="entry name" value="GLUTAMINE AMIDOTRANSFERASE YLR126C-RELATED"/>
    <property type="match status" value="1"/>
</dbReference>
<dbReference type="PROSITE" id="PS51273">
    <property type="entry name" value="GATASE_TYPE_1"/>
    <property type="match status" value="1"/>
</dbReference>
<dbReference type="CDD" id="cd01741">
    <property type="entry name" value="GATase1_1"/>
    <property type="match status" value="1"/>
</dbReference>
<accession>F9Y9E9</accession>
<dbReference type="GO" id="GO:0005829">
    <property type="term" value="C:cytosol"/>
    <property type="evidence" value="ECO:0007669"/>
    <property type="project" value="TreeGrafter"/>
</dbReference>
<name>F9Y9E9_KETVW</name>
<sequence length="228" mass="24991">MKIGILQTGYAPDALQLTHGDFPDLFIKLLDGQDFDFQTWRVVDMDFPTGTDQADAWLITGSKHGVYEDHAFIPPLEQFIRDIQASGKPLVGVCFGHQIIAKALGGRVEKFDGGWRVGRFDYDFGGETLALNAWHQDQVLDLPAGARRIASGPMCENAAVVYGDSIFTIQPHPEFGTAYGHDMIEQRGPGIVPDDLLSRARAAADLPLDAGRLGARIARFLKTKEIPA</sequence>
<dbReference type="KEGG" id="kvl:KVU_0292"/>
<dbReference type="HOGENOM" id="CLU_054974_0_2_5"/>
<evidence type="ECO:0000313" key="3">
    <source>
        <dbReference type="Proteomes" id="UP000000692"/>
    </source>
</evidence>
<dbReference type="MEROPS" id="C26.A05"/>
<feature type="domain" description="Glutamine amidotransferase" evidence="1">
    <location>
        <begin position="73"/>
        <end position="185"/>
    </location>
</feature>
<dbReference type="GO" id="GO:0016740">
    <property type="term" value="F:transferase activity"/>
    <property type="evidence" value="ECO:0007669"/>
    <property type="project" value="UniProtKB-KW"/>
</dbReference>
<dbReference type="EMBL" id="CP002018">
    <property type="protein sequence ID" value="AEM40131.1"/>
    <property type="molecule type" value="Genomic_DNA"/>
</dbReference>
<organism evidence="2 3">
    <name type="scientific">Ketogulonicigenium vulgare (strain WSH-001)</name>
    <dbReference type="NCBI Taxonomy" id="759362"/>
    <lineage>
        <taxon>Bacteria</taxon>
        <taxon>Pseudomonadati</taxon>
        <taxon>Pseudomonadota</taxon>
        <taxon>Alphaproteobacteria</taxon>
        <taxon>Rhodobacterales</taxon>
        <taxon>Roseobacteraceae</taxon>
        <taxon>Ketogulonicigenium</taxon>
    </lineage>
</organism>
<dbReference type="SUPFAM" id="SSF52317">
    <property type="entry name" value="Class I glutamine amidotransferase-like"/>
    <property type="match status" value="1"/>
</dbReference>
<dbReference type="InterPro" id="IPR044992">
    <property type="entry name" value="ChyE-like"/>
</dbReference>
<dbReference type="InterPro" id="IPR017926">
    <property type="entry name" value="GATASE"/>
</dbReference>
<keyword evidence="2" id="KW-0808">Transferase</keyword>
<protein>
    <submittedName>
        <fullName evidence="2">Glutamine amidotransferase, class I</fullName>
    </submittedName>
</protein>
<dbReference type="Gene3D" id="3.40.50.880">
    <property type="match status" value="1"/>
</dbReference>